<dbReference type="AlphaFoldDB" id="A0A426TSI0"/>
<dbReference type="Proteomes" id="UP000280307">
    <property type="component" value="Unassembled WGS sequence"/>
</dbReference>
<feature type="compositionally biased region" description="Pro residues" evidence="1">
    <location>
        <begin position="74"/>
        <end position="85"/>
    </location>
</feature>
<sequence length="327" mass="34480">MLPQLALVRSLIFIILFGSILAACGGGGGSPGAAVVEATATVVPPAMPSATPLPSVPPPLPIAPSATPDVATPTPTPEPMMPPAPIPPRSAFAWFEAPPSRDSAGNEVVYSADQTIDGRMDTAWRVPGDGQLESVTLTFSQAVQLSALGIVPGYAKVDPVSGEDRFTQNRRVSRVRLYFTGGISVEATLADRPELQTIDFDPVVTSHVTVAVLETTAPGAQNGRDFTPISELVPVGSFCRPQQCGPHGAAINELLAQFGSPEMGMQVQGIAGDYVRLRGLPIDRTFDPPTMFVRREAMGRWEVLGAGTAFDPETLERMGVPAELGDW</sequence>
<comment type="caution">
    <text evidence="3">The sequence shown here is derived from an EMBL/GenBank/DDBJ whole genome shotgun (WGS) entry which is preliminary data.</text>
</comment>
<dbReference type="Pfam" id="PF25302">
    <property type="entry name" value="NADase_transloc"/>
    <property type="match status" value="1"/>
</dbReference>
<dbReference type="InterPro" id="IPR057561">
    <property type="entry name" value="NADase_transloc"/>
</dbReference>
<feature type="compositionally biased region" description="Low complexity" evidence="1">
    <location>
        <begin position="63"/>
        <end position="73"/>
    </location>
</feature>
<feature type="region of interest" description="Disordered" evidence="1">
    <location>
        <begin position="54"/>
        <end position="85"/>
    </location>
</feature>
<reference evidence="3 4" key="1">
    <citation type="submission" date="2018-12" db="EMBL/GenBank/DDBJ databases">
        <title>Genome Sequence of Candidatus Viridilinea halotolerans isolated from saline sulfide-rich spring.</title>
        <authorList>
            <person name="Grouzdev D.S."/>
            <person name="Burganskaya E.I."/>
            <person name="Krutkina M.S."/>
            <person name="Sukhacheva M.V."/>
            <person name="Gorlenko V.M."/>
        </authorList>
    </citation>
    <scope>NUCLEOTIDE SEQUENCE [LARGE SCALE GENOMIC DNA]</scope>
    <source>
        <strain evidence="3">Chok-6</strain>
    </source>
</reference>
<accession>A0A426TSI0</accession>
<evidence type="ECO:0000259" key="2">
    <source>
        <dbReference type="Pfam" id="PF25302"/>
    </source>
</evidence>
<dbReference type="EMBL" id="RSAS01000813">
    <property type="protein sequence ID" value="RRR67035.1"/>
    <property type="molecule type" value="Genomic_DNA"/>
</dbReference>
<dbReference type="NCBIfam" id="NF047619">
    <property type="entry name" value="NADase_discoid"/>
    <property type="match status" value="1"/>
</dbReference>
<proteinExistence type="predicted"/>
<evidence type="ECO:0000256" key="1">
    <source>
        <dbReference type="SAM" id="MobiDB-lite"/>
    </source>
</evidence>
<name>A0A426TSI0_9CHLR</name>
<feature type="domain" description="NAD glycohydrolase translocation F5/8 type C" evidence="2">
    <location>
        <begin position="103"/>
        <end position="216"/>
    </location>
</feature>
<protein>
    <recommendedName>
        <fullName evidence="2">NAD glycohydrolase translocation F5/8 type C domain-containing protein</fullName>
    </recommendedName>
</protein>
<gene>
    <name evidence="3" type="ORF">EI684_19670</name>
</gene>
<evidence type="ECO:0000313" key="4">
    <source>
        <dbReference type="Proteomes" id="UP000280307"/>
    </source>
</evidence>
<organism evidence="3 4">
    <name type="scientific">Candidatus Viridilinea halotolerans</name>
    <dbReference type="NCBI Taxonomy" id="2491704"/>
    <lineage>
        <taxon>Bacteria</taxon>
        <taxon>Bacillati</taxon>
        <taxon>Chloroflexota</taxon>
        <taxon>Chloroflexia</taxon>
        <taxon>Chloroflexales</taxon>
        <taxon>Chloroflexineae</taxon>
        <taxon>Oscillochloridaceae</taxon>
        <taxon>Candidatus Viridilinea</taxon>
    </lineage>
</organism>
<evidence type="ECO:0000313" key="3">
    <source>
        <dbReference type="EMBL" id="RRR67035.1"/>
    </source>
</evidence>